<dbReference type="RefSeq" id="WP_150276127.1">
    <property type="nucleotide sequence ID" value="NZ_BMFF01000002.1"/>
</dbReference>
<dbReference type="PANTHER" id="PTHR30468:SF1">
    <property type="entry name" value="ALPHA-KETOGLUTARATE-DEPENDENT SULFONATE DIOXYGENASE"/>
    <property type="match status" value="1"/>
</dbReference>
<dbReference type="InterPro" id="IPR003819">
    <property type="entry name" value="TauD/TfdA-like"/>
</dbReference>
<comment type="similarity">
    <text evidence="1">Belongs to the TfdA dioxygenase family.</text>
</comment>
<accession>A0ABQ1P6X4</accession>
<keyword evidence="8" id="KW-1185">Reference proteome</keyword>
<dbReference type="Pfam" id="PF02668">
    <property type="entry name" value="TauD"/>
    <property type="match status" value="1"/>
</dbReference>
<gene>
    <name evidence="7" type="primary">tauD</name>
    <name evidence="7" type="ORF">GCM10007418_08760</name>
</gene>
<keyword evidence="5" id="KW-0408">Iron</keyword>
<evidence type="ECO:0000256" key="3">
    <source>
        <dbReference type="ARBA" id="ARBA00022964"/>
    </source>
</evidence>
<dbReference type="Gene3D" id="3.60.130.10">
    <property type="entry name" value="Clavaminate synthase-like"/>
    <property type="match status" value="1"/>
</dbReference>
<evidence type="ECO:0000313" key="8">
    <source>
        <dbReference type="Proteomes" id="UP000638188"/>
    </source>
</evidence>
<comment type="caution">
    <text evidence="7">The sequence shown here is derived from an EMBL/GenBank/DDBJ whole genome shotgun (WGS) entry which is preliminary data.</text>
</comment>
<dbReference type="EMBL" id="BMFF01000002">
    <property type="protein sequence ID" value="GGC91324.1"/>
    <property type="molecule type" value="Genomic_DNA"/>
</dbReference>
<evidence type="ECO:0000256" key="2">
    <source>
        <dbReference type="ARBA" id="ARBA00022723"/>
    </source>
</evidence>
<proteinExistence type="inferred from homology"/>
<dbReference type="SUPFAM" id="SSF51197">
    <property type="entry name" value="Clavaminate synthase-like"/>
    <property type="match status" value="1"/>
</dbReference>
<keyword evidence="2" id="KW-0479">Metal-binding</keyword>
<protein>
    <submittedName>
        <fullName evidence="7">Alpha-ketoglutarate-dependent taurine dioxygenase</fullName>
    </submittedName>
</protein>
<dbReference type="GO" id="GO:0051213">
    <property type="term" value="F:dioxygenase activity"/>
    <property type="evidence" value="ECO:0007669"/>
    <property type="project" value="UniProtKB-KW"/>
</dbReference>
<dbReference type="InterPro" id="IPR051323">
    <property type="entry name" value="AtsK-like"/>
</dbReference>
<evidence type="ECO:0000256" key="4">
    <source>
        <dbReference type="ARBA" id="ARBA00023002"/>
    </source>
</evidence>
<evidence type="ECO:0000256" key="1">
    <source>
        <dbReference type="ARBA" id="ARBA00005896"/>
    </source>
</evidence>
<name>A0ABQ1P6X4_9GAMM</name>
<sequence length="303" mass="34056">MPEFFYTSASNNQARSSSHFRTEPVCGGLGADIHDIDLNNLSEDGQADLRQALLDHQVLFIRDQSLSVTQLEAVSQRFGEFGVEPYVKPMADHPHVVHVVKEASEGTPFVFGGAWHSDWSFQERPPAFTLLYGHDVPKVGGDTLFNNMYLACEWLSPAMRKMLLGLNGINTPEYGYGPNAKHNAGLESMQILYGENIDHDVRSHPLITRHPETGRNVLFANPAYTLGIEGMKAEEARPLLDYLFSVASAPAFTCRMRWTPGTLAIWDNRCVWHQPVSDYFGQRREMYRTTVVGEKPERGSLNE</sequence>
<dbReference type="Proteomes" id="UP000638188">
    <property type="component" value="Unassembled WGS sequence"/>
</dbReference>
<evidence type="ECO:0000259" key="6">
    <source>
        <dbReference type="Pfam" id="PF02668"/>
    </source>
</evidence>
<keyword evidence="4" id="KW-0560">Oxidoreductase</keyword>
<feature type="domain" description="TauD/TfdA-like" evidence="6">
    <location>
        <begin position="22"/>
        <end position="290"/>
    </location>
</feature>
<dbReference type="PANTHER" id="PTHR30468">
    <property type="entry name" value="ALPHA-KETOGLUTARATE-DEPENDENT SULFONATE DIOXYGENASE"/>
    <property type="match status" value="1"/>
</dbReference>
<evidence type="ECO:0000256" key="5">
    <source>
        <dbReference type="ARBA" id="ARBA00023004"/>
    </source>
</evidence>
<reference evidence="8" key="1">
    <citation type="journal article" date="2019" name="Int. J. Syst. Evol. Microbiol.">
        <title>The Global Catalogue of Microorganisms (GCM) 10K type strain sequencing project: providing services to taxonomists for standard genome sequencing and annotation.</title>
        <authorList>
            <consortium name="The Broad Institute Genomics Platform"/>
            <consortium name="The Broad Institute Genome Sequencing Center for Infectious Disease"/>
            <person name="Wu L."/>
            <person name="Ma J."/>
        </authorList>
    </citation>
    <scope>NUCLEOTIDE SEQUENCE [LARGE SCALE GENOMIC DNA]</scope>
    <source>
        <strain evidence="8">CGMCC 1.12482</strain>
    </source>
</reference>
<keyword evidence="3 7" id="KW-0223">Dioxygenase</keyword>
<evidence type="ECO:0000313" key="7">
    <source>
        <dbReference type="EMBL" id="GGC91324.1"/>
    </source>
</evidence>
<organism evidence="7 8">
    <name type="scientific">Halopseudomonas salina</name>
    <dbReference type="NCBI Taxonomy" id="1323744"/>
    <lineage>
        <taxon>Bacteria</taxon>
        <taxon>Pseudomonadati</taxon>
        <taxon>Pseudomonadota</taxon>
        <taxon>Gammaproteobacteria</taxon>
        <taxon>Pseudomonadales</taxon>
        <taxon>Pseudomonadaceae</taxon>
        <taxon>Halopseudomonas</taxon>
    </lineage>
</organism>
<dbReference type="InterPro" id="IPR042098">
    <property type="entry name" value="TauD-like_sf"/>
</dbReference>